<dbReference type="Proteomes" id="UP001144313">
    <property type="component" value="Unassembled WGS sequence"/>
</dbReference>
<dbReference type="RefSeq" id="WP_270113879.1">
    <property type="nucleotide sequence ID" value="NZ_BAAAOL010000006.1"/>
</dbReference>
<dbReference type="AlphaFoldDB" id="A0A9W6G9R9"/>
<dbReference type="Pfam" id="PF06993">
    <property type="entry name" value="DUF1304"/>
    <property type="match status" value="1"/>
</dbReference>
<evidence type="ECO:0000313" key="2">
    <source>
        <dbReference type="EMBL" id="GLI42858.1"/>
    </source>
</evidence>
<evidence type="ECO:0000256" key="1">
    <source>
        <dbReference type="SAM" id="Phobius"/>
    </source>
</evidence>
<name>A0A9W6G9R9_9ACTN</name>
<protein>
    <submittedName>
        <fullName evidence="2">Membrane protein</fullName>
    </submittedName>
</protein>
<gene>
    <name evidence="2" type="ORF">GALLR39Z86_27080</name>
</gene>
<keyword evidence="1" id="KW-0812">Transmembrane</keyword>
<reference evidence="2" key="1">
    <citation type="submission" date="2022-12" db="EMBL/GenBank/DDBJ databases">
        <title>Reference genome sequencing for broad-spectrum identification of bacterial and archaeal isolates by mass spectrometry.</title>
        <authorList>
            <person name="Sekiguchi Y."/>
            <person name="Tourlousse D.M."/>
        </authorList>
    </citation>
    <scope>NUCLEOTIDE SEQUENCE</scope>
    <source>
        <strain evidence="2">LLR39Z86</strain>
    </source>
</reference>
<feature type="transmembrane region" description="Helical" evidence="1">
    <location>
        <begin position="79"/>
        <end position="99"/>
    </location>
</feature>
<sequence>MLIAVQILAGLAGLLHAYIWVMESLRFSDPKVHRGVFRVAAEDVEAVRPWAFNQGWYNLFLAIGALVGVAVVRSEAAVGMTLIVSACGSMLAAALVLVLTDRSMAPAALKQGLLPALALLFSLALL</sequence>
<keyword evidence="1" id="KW-0472">Membrane</keyword>
<keyword evidence="1" id="KW-1133">Transmembrane helix</keyword>
<accession>A0A9W6G9R9</accession>
<proteinExistence type="predicted"/>
<keyword evidence="3" id="KW-1185">Reference proteome</keyword>
<dbReference type="EMBL" id="BSDT01000001">
    <property type="protein sequence ID" value="GLI42858.1"/>
    <property type="molecule type" value="Genomic_DNA"/>
</dbReference>
<comment type="caution">
    <text evidence="2">The sequence shown here is derived from an EMBL/GenBank/DDBJ whole genome shotgun (WGS) entry which is preliminary data.</text>
</comment>
<dbReference type="InterPro" id="IPR009732">
    <property type="entry name" value="DUF1304"/>
</dbReference>
<organism evidence="2 3">
    <name type="scientific">Glycomyces algeriensis</name>
    <dbReference type="NCBI Taxonomy" id="256037"/>
    <lineage>
        <taxon>Bacteria</taxon>
        <taxon>Bacillati</taxon>
        <taxon>Actinomycetota</taxon>
        <taxon>Actinomycetes</taxon>
        <taxon>Glycomycetales</taxon>
        <taxon>Glycomycetaceae</taxon>
        <taxon>Glycomyces</taxon>
    </lineage>
</organism>
<feature type="transmembrane region" description="Helical" evidence="1">
    <location>
        <begin position="55"/>
        <end position="72"/>
    </location>
</feature>
<evidence type="ECO:0000313" key="3">
    <source>
        <dbReference type="Proteomes" id="UP001144313"/>
    </source>
</evidence>